<protein>
    <submittedName>
        <fullName evidence="1 2">Uncharacterized protein</fullName>
    </submittedName>
</protein>
<reference evidence="2" key="3">
    <citation type="submission" date="2015-04" db="UniProtKB">
        <authorList>
            <consortium name="EnsemblPlants"/>
        </authorList>
    </citation>
    <scope>IDENTIFICATION</scope>
    <source>
        <strain evidence="2">cv. Jemalong A17</strain>
    </source>
</reference>
<reference evidence="1 3" key="2">
    <citation type="journal article" date="2014" name="BMC Genomics">
        <title>An improved genome release (version Mt4.0) for the model legume Medicago truncatula.</title>
        <authorList>
            <person name="Tang H."/>
            <person name="Krishnakumar V."/>
            <person name="Bidwell S."/>
            <person name="Rosen B."/>
            <person name="Chan A."/>
            <person name="Zhou S."/>
            <person name="Gentzbittel L."/>
            <person name="Childs K.L."/>
            <person name="Yandell M."/>
            <person name="Gundlach H."/>
            <person name="Mayer K.F."/>
            <person name="Schwartz D.C."/>
            <person name="Town C.D."/>
        </authorList>
    </citation>
    <scope>GENOME REANNOTATION</scope>
    <source>
        <strain evidence="2 3">cv. Jemalong A17</strain>
    </source>
</reference>
<keyword evidence="3" id="KW-1185">Reference proteome</keyword>
<proteinExistence type="predicted"/>
<dbReference type="EnsemblPlants" id="AES86875">
    <property type="protein sequence ID" value="AES86875"/>
    <property type="gene ID" value="MTR_4g016320"/>
</dbReference>
<evidence type="ECO:0000313" key="1">
    <source>
        <dbReference type="EMBL" id="AES86875.1"/>
    </source>
</evidence>
<accession>G7JP21</accession>
<dbReference type="HOGENOM" id="CLU_1752449_0_0_1"/>
<gene>
    <name evidence="1" type="ordered locus">MTR_4g016320</name>
</gene>
<evidence type="ECO:0000313" key="2">
    <source>
        <dbReference type="EnsemblPlants" id="AES86875"/>
    </source>
</evidence>
<organism evidence="1 3">
    <name type="scientific">Medicago truncatula</name>
    <name type="common">Barrel medic</name>
    <name type="synonym">Medicago tribuloides</name>
    <dbReference type="NCBI Taxonomy" id="3880"/>
    <lineage>
        <taxon>Eukaryota</taxon>
        <taxon>Viridiplantae</taxon>
        <taxon>Streptophyta</taxon>
        <taxon>Embryophyta</taxon>
        <taxon>Tracheophyta</taxon>
        <taxon>Spermatophyta</taxon>
        <taxon>Magnoliopsida</taxon>
        <taxon>eudicotyledons</taxon>
        <taxon>Gunneridae</taxon>
        <taxon>Pentapetalae</taxon>
        <taxon>rosids</taxon>
        <taxon>fabids</taxon>
        <taxon>Fabales</taxon>
        <taxon>Fabaceae</taxon>
        <taxon>Papilionoideae</taxon>
        <taxon>50 kb inversion clade</taxon>
        <taxon>NPAAA clade</taxon>
        <taxon>Hologalegina</taxon>
        <taxon>IRL clade</taxon>
        <taxon>Trifolieae</taxon>
        <taxon>Medicago</taxon>
    </lineage>
</organism>
<sequence length="149" mass="16098">MSRGSSTIVSLSHLDSHNTLQMVSFLVSHSVFDGELVHGISQGLGTKTSNVIAKESTRKTDDIVDGGDVPSGFMLFENSGEDGLNAEENIDVDAHSSSPPNVDIVEDCNHVLEDVQSKDADESMEAMLSSDDVMMRLKLKDIAIYLKKA</sequence>
<name>G7JP21_MEDTR</name>
<evidence type="ECO:0000313" key="3">
    <source>
        <dbReference type="Proteomes" id="UP000002051"/>
    </source>
</evidence>
<dbReference type="AlphaFoldDB" id="G7JP21"/>
<dbReference type="Proteomes" id="UP000002051">
    <property type="component" value="Chromosome 4"/>
</dbReference>
<dbReference type="PaxDb" id="3880-AES86875"/>
<reference evidence="1 3" key="1">
    <citation type="journal article" date="2011" name="Nature">
        <title>The Medicago genome provides insight into the evolution of rhizobial symbioses.</title>
        <authorList>
            <person name="Young N.D."/>
            <person name="Debelle F."/>
            <person name="Oldroyd G.E."/>
            <person name="Geurts R."/>
            <person name="Cannon S.B."/>
            <person name="Udvardi M.K."/>
            <person name="Benedito V.A."/>
            <person name="Mayer K.F."/>
            <person name="Gouzy J."/>
            <person name="Schoof H."/>
            <person name="Van de Peer Y."/>
            <person name="Proost S."/>
            <person name="Cook D.R."/>
            <person name="Meyers B.C."/>
            <person name="Spannagl M."/>
            <person name="Cheung F."/>
            <person name="De Mita S."/>
            <person name="Krishnakumar V."/>
            <person name="Gundlach H."/>
            <person name="Zhou S."/>
            <person name="Mudge J."/>
            <person name="Bharti A.K."/>
            <person name="Murray J.D."/>
            <person name="Naoumkina M.A."/>
            <person name="Rosen B."/>
            <person name="Silverstein K.A."/>
            <person name="Tang H."/>
            <person name="Rombauts S."/>
            <person name="Zhao P.X."/>
            <person name="Zhou P."/>
            <person name="Barbe V."/>
            <person name="Bardou P."/>
            <person name="Bechner M."/>
            <person name="Bellec A."/>
            <person name="Berger A."/>
            <person name="Berges H."/>
            <person name="Bidwell S."/>
            <person name="Bisseling T."/>
            <person name="Choisne N."/>
            <person name="Couloux A."/>
            <person name="Denny R."/>
            <person name="Deshpande S."/>
            <person name="Dai X."/>
            <person name="Doyle J.J."/>
            <person name="Dudez A.M."/>
            <person name="Farmer A.D."/>
            <person name="Fouteau S."/>
            <person name="Franken C."/>
            <person name="Gibelin C."/>
            <person name="Gish J."/>
            <person name="Goldstein S."/>
            <person name="Gonzalez A.J."/>
            <person name="Green P.J."/>
            <person name="Hallab A."/>
            <person name="Hartog M."/>
            <person name="Hua A."/>
            <person name="Humphray S.J."/>
            <person name="Jeong D.H."/>
            <person name="Jing Y."/>
            <person name="Jocker A."/>
            <person name="Kenton S.M."/>
            <person name="Kim D.J."/>
            <person name="Klee K."/>
            <person name="Lai H."/>
            <person name="Lang C."/>
            <person name="Lin S."/>
            <person name="Macmil S.L."/>
            <person name="Magdelenat G."/>
            <person name="Matthews L."/>
            <person name="McCorrison J."/>
            <person name="Monaghan E.L."/>
            <person name="Mun J.H."/>
            <person name="Najar F.Z."/>
            <person name="Nicholson C."/>
            <person name="Noirot C."/>
            <person name="O'Bleness M."/>
            <person name="Paule C.R."/>
            <person name="Poulain J."/>
            <person name="Prion F."/>
            <person name="Qin B."/>
            <person name="Qu C."/>
            <person name="Retzel E.F."/>
            <person name="Riddle C."/>
            <person name="Sallet E."/>
            <person name="Samain S."/>
            <person name="Samson N."/>
            <person name="Sanders I."/>
            <person name="Saurat O."/>
            <person name="Scarpelli C."/>
            <person name="Schiex T."/>
            <person name="Segurens B."/>
            <person name="Severin A.J."/>
            <person name="Sherrier D.J."/>
            <person name="Shi R."/>
            <person name="Sims S."/>
            <person name="Singer S.R."/>
            <person name="Sinharoy S."/>
            <person name="Sterck L."/>
            <person name="Viollet A."/>
            <person name="Wang B.B."/>
            <person name="Wang K."/>
            <person name="Wang M."/>
            <person name="Wang X."/>
            <person name="Warfsmann J."/>
            <person name="Weissenbach J."/>
            <person name="White D.D."/>
            <person name="White J.D."/>
            <person name="Wiley G.B."/>
            <person name="Wincker P."/>
            <person name="Xing Y."/>
            <person name="Yang L."/>
            <person name="Yao Z."/>
            <person name="Ying F."/>
            <person name="Zhai J."/>
            <person name="Zhou L."/>
            <person name="Zuber A."/>
            <person name="Denarie J."/>
            <person name="Dixon R.A."/>
            <person name="May G.D."/>
            <person name="Schwartz D.C."/>
            <person name="Rogers J."/>
            <person name="Quetier F."/>
            <person name="Town C.D."/>
            <person name="Roe B.A."/>
        </authorList>
    </citation>
    <scope>NUCLEOTIDE SEQUENCE [LARGE SCALE GENOMIC DNA]</scope>
    <source>
        <strain evidence="1">A17</strain>
        <strain evidence="2 3">cv. Jemalong A17</strain>
    </source>
</reference>
<dbReference type="EMBL" id="CM001220">
    <property type="protein sequence ID" value="AES86875.1"/>
    <property type="molecule type" value="Genomic_DNA"/>
</dbReference>